<accession>A0A8B9CF24</accession>
<dbReference type="GeneTree" id="ENSGT01150000286902"/>
<dbReference type="SUPFAM" id="SSF56672">
    <property type="entry name" value="DNA/RNA polymerases"/>
    <property type="match status" value="1"/>
</dbReference>
<dbReference type="Ensembl" id="ENSABRT00000026888.1">
    <property type="protein sequence ID" value="ENSABRP00000019102.1"/>
    <property type="gene ID" value="ENSABRG00000016382.1"/>
</dbReference>
<dbReference type="PROSITE" id="PS50878">
    <property type="entry name" value="RT_POL"/>
    <property type="match status" value="1"/>
</dbReference>
<reference evidence="3" key="1">
    <citation type="submission" date="2025-08" db="UniProtKB">
        <authorList>
            <consortium name="Ensembl"/>
        </authorList>
    </citation>
    <scope>IDENTIFICATION</scope>
</reference>
<evidence type="ECO:0000256" key="1">
    <source>
        <dbReference type="SAM" id="MobiDB-lite"/>
    </source>
</evidence>
<feature type="compositionally biased region" description="Basic and acidic residues" evidence="1">
    <location>
        <begin position="447"/>
        <end position="459"/>
    </location>
</feature>
<evidence type="ECO:0000313" key="4">
    <source>
        <dbReference type="Proteomes" id="UP000694426"/>
    </source>
</evidence>
<feature type="domain" description="Reverse transcriptase" evidence="2">
    <location>
        <begin position="86"/>
        <end position="350"/>
    </location>
</feature>
<dbReference type="PANTHER" id="PTHR33332">
    <property type="entry name" value="REVERSE TRANSCRIPTASE DOMAIN-CONTAINING PROTEIN"/>
    <property type="match status" value="1"/>
</dbReference>
<dbReference type="CDD" id="cd01650">
    <property type="entry name" value="RT_nLTR_like"/>
    <property type="match status" value="1"/>
</dbReference>
<evidence type="ECO:0000313" key="3">
    <source>
        <dbReference type="Ensembl" id="ENSABRP00000019102.1"/>
    </source>
</evidence>
<feature type="region of interest" description="Disordered" evidence="1">
    <location>
        <begin position="438"/>
        <end position="459"/>
    </location>
</feature>
<dbReference type="Pfam" id="PF00078">
    <property type="entry name" value="RVT_1"/>
    <property type="match status" value="1"/>
</dbReference>
<name>A0A8B9CF24_9AVES</name>
<dbReference type="Proteomes" id="UP000694426">
    <property type="component" value="Unplaced"/>
</dbReference>
<evidence type="ECO:0000259" key="2">
    <source>
        <dbReference type="PROSITE" id="PS50878"/>
    </source>
</evidence>
<keyword evidence="4" id="KW-1185">Reference proteome</keyword>
<organism evidence="3 4">
    <name type="scientific">Anser brachyrhynchus</name>
    <name type="common">Pink-footed goose</name>
    <dbReference type="NCBI Taxonomy" id="132585"/>
    <lineage>
        <taxon>Eukaryota</taxon>
        <taxon>Metazoa</taxon>
        <taxon>Chordata</taxon>
        <taxon>Craniata</taxon>
        <taxon>Vertebrata</taxon>
        <taxon>Euteleostomi</taxon>
        <taxon>Archelosauria</taxon>
        <taxon>Archosauria</taxon>
        <taxon>Dinosauria</taxon>
        <taxon>Saurischia</taxon>
        <taxon>Theropoda</taxon>
        <taxon>Coelurosauria</taxon>
        <taxon>Aves</taxon>
        <taxon>Neognathae</taxon>
        <taxon>Galloanserae</taxon>
        <taxon>Anseriformes</taxon>
        <taxon>Anatidae</taxon>
        <taxon>Anserinae</taxon>
        <taxon>Anser</taxon>
    </lineage>
</organism>
<dbReference type="AlphaFoldDB" id="A0A8B9CF24"/>
<reference evidence="3" key="2">
    <citation type="submission" date="2025-09" db="UniProtKB">
        <authorList>
            <consortium name="Ensembl"/>
        </authorList>
    </citation>
    <scope>IDENTIFICATION</scope>
</reference>
<proteinExistence type="predicted"/>
<dbReference type="InterPro" id="IPR043502">
    <property type="entry name" value="DNA/RNA_pol_sf"/>
</dbReference>
<sequence>MGDAEKAEILNAVFASRTPLQDSSTLAGGQRVWEMEGFPVVDERVVWERLSGLNAHKSMGPNGMHPHVLRELAEVIAEPLSIIFERSWRQGEVPEDWRIANVTPVFKKGKKEDPGNYRPVSLTSVPGKVLEQLVLDAISKQLEEKNVMRSSQHGITKGKSCSTNLVAFYDGITSWVDGGRAVDVLYLDFSKAFDTVSHDILLAKLRKCGIEEWTVRWVENWLTGRAQRVMIGGAESGWRLVTSGVPQGSVLGPVLFNIFIDDLAEGIVSALSKYAYDTKLGGVSDTPESCAAIQQDLDQLERWAGRNQMRFNKSKCRVLHLGRNNQMYQYRLGDDLLERSSEEKDLGVLVDNRLTMSQQCALVAKRASGILACIQRSVASRSREVILSLYSALVRPHLENCVQFWAPRYKKDRDLLERVQRRTTKMIRGLEHLPYEERLRPGSVQPGEKKTERGSHQCV</sequence>
<protein>
    <recommendedName>
        <fullName evidence="2">Reverse transcriptase domain-containing protein</fullName>
    </recommendedName>
</protein>
<dbReference type="InterPro" id="IPR000477">
    <property type="entry name" value="RT_dom"/>
</dbReference>